<comment type="caution">
    <text evidence="1">The sequence shown here is derived from an EMBL/GenBank/DDBJ whole genome shotgun (WGS) entry which is preliminary data.</text>
</comment>
<organism evidence="1 2">
    <name type="scientific">Prorocentrum cordatum</name>
    <dbReference type="NCBI Taxonomy" id="2364126"/>
    <lineage>
        <taxon>Eukaryota</taxon>
        <taxon>Sar</taxon>
        <taxon>Alveolata</taxon>
        <taxon>Dinophyceae</taxon>
        <taxon>Prorocentrales</taxon>
        <taxon>Prorocentraceae</taxon>
        <taxon>Prorocentrum</taxon>
    </lineage>
</organism>
<protein>
    <submittedName>
        <fullName evidence="1">Uncharacterized protein</fullName>
    </submittedName>
</protein>
<keyword evidence="2" id="KW-1185">Reference proteome</keyword>
<dbReference type="EMBL" id="CAUYUJ010015443">
    <property type="protein sequence ID" value="CAK0853975.1"/>
    <property type="molecule type" value="Genomic_DNA"/>
</dbReference>
<sequence length="103" mass="11512">EKGLKAQRKITERSLRKRRAQEAYRDAMSAVMAEIASFWPPLTLQERKDTLALHPSWGDLANSSSGTHKEEGKEIFLSAQTAGVMCTCANSWIIYSLRELVGS</sequence>
<evidence type="ECO:0000313" key="1">
    <source>
        <dbReference type="EMBL" id="CAK0853975.1"/>
    </source>
</evidence>
<proteinExistence type="predicted"/>
<evidence type="ECO:0000313" key="2">
    <source>
        <dbReference type="Proteomes" id="UP001189429"/>
    </source>
</evidence>
<feature type="non-terminal residue" evidence="1">
    <location>
        <position position="1"/>
    </location>
</feature>
<gene>
    <name evidence="1" type="ORF">PCOR1329_LOCUS45285</name>
</gene>
<name>A0ABN9U513_9DINO</name>
<accession>A0ABN9U513</accession>
<reference evidence="1" key="1">
    <citation type="submission" date="2023-10" db="EMBL/GenBank/DDBJ databases">
        <authorList>
            <person name="Chen Y."/>
            <person name="Shah S."/>
            <person name="Dougan E. K."/>
            <person name="Thang M."/>
            <person name="Chan C."/>
        </authorList>
    </citation>
    <scope>NUCLEOTIDE SEQUENCE [LARGE SCALE GENOMIC DNA]</scope>
</reference>
<dbReference type="Proteomes" id="UP001189429">
    <property type="component" value="Unassembled WGS sequence"/>
</dbReference>